<protein>
    <submittedName>
        <fullName evidence="3">Tripartite tricarboxylate transporter TctB family protein</fullName>
    </submittedName>
</protein>
<feature type="transmembrane region" description="Helical" evidence="1">
    <location>
        <begin position="83"/>
        <end position="98"/>
    </location>
</feature>
<dbReference type="AlphaFoldDB" id="A0A239HSX8"/>
<feature type="transmembrane region" description="Helical" evidence="1">
    <location>
        <begin position="44"/>
        <end position="62"/>
    </location>
</feature>
<name>A0A239HSX8_9RHOB</name>
<gene>
    <name evidence="3" type="ORF">SAMN05421757_1041</name>
</gene>
<keyword evidence="1" id="KW-0472">Membrane</keyword>
<dbReference type="Pfam" id="PF07331">
    <property type="entry name" value="TctB"/>
    <property type="match status" value="1"/>
</dbReference>
<dbReference type="EMBL" id="FZOY01000004">
    <property type="protein sequence ID" value="SNS84148.1"/>
    <property type="molecule type" value="Genomic_DNA"/>
</dbReference>
<organism evidence="3 4">
    <name type="scientific">Tropicimonas sediminicola</name>
    <dbReference type="NCBI Taxonomy" id="1031541"/>
    <lineage>
        <taxon>Bacteria</taxon>
        <taxon>Pseudomonadati</taxon>
        <taxon>Pseudomonadota</taxon>
        <taxon>Alphaproteobacteria</taxon>
        <taxon>Rhodobacterales</taxon>
        <taxon>Roseobacteraceae</taxon>
        <taxon>Tropicimonas</taxon>
    </lineage>
</organism>
<evidence type="ECO:0000313" key="4">
    <source>
        <dbReference type="Proteomes" id="UP000198426"/>
    </source>
</evidence>
<feature type="transmembrane region" description="Helical" evidence="1">
    <location>
        <begin position="7"/>
        <end position="24"/>
    </location>
</feature>
<dbReference type="OrthoDB" id="7864309at2"/>
<accession>A0A239HSX8</accession>
<keyword evidence="4" id="KW-1185">Reference proteome</keyword>
<evidence type="ECO:0000313" key="3">
    <source>
        <dbReference type="EMBL" id="SNS84148.1"/>
    </source>
</evidence>
<feature type="transmembrane region" description="Helical" evidence="1">
    <location>
        <begin position="128"/>
        <end position="147"/>
    </location>
</feature>
<sequence length="148" mass="16132">MTWKNLNSLMSIVLIIGGIGYALNLNHSASQAIFFSSSGVGPTYFPNILTGLLVLLCIVTLIRNVRDSSPENTTKVETHNSRYILATLGLAIAFIASWQNLGYFYLNVFVLLTILLTIYRIEFGIGNSLLVGAVTSAFTTAFLFALFG</sequence>
<evidence type="ECO:0000256" key="1">
    <source>
        <dbReference type="SAM" id="Phobius"/>
    </source>
</evidence>
<keyword evidence="1" id="KW-0812">Transmembrane</keyword>
<dbReference type="RefSeq" id="WP_089233110.1">
    <property type="nucleotide sequence ID" value="NZ_FZOY01000004.1"/>
</dbReference>
<feature type="domain" description="DUF1468" evidence="2">
    <location>
        <begin position="13"/>
        <end position="147"/>
    </location>
</feature>
<dbReference type="Proteomes" id="UP000198426">
    <property type="component" value="Unassembled WGS sequence"/>
</dbReference>
<dbReference type="InterPro" id="IPR009936">
    <property type="entry name" value="DUF1468"/>
</dbReference>
<keyword evidence="1" id="KW-1133">Transmembrane helix</keyword>
<evidence type="ECO:0000259" key="2">
    <source>
        <dbReference type="Pfam" id="PF07331"/>
    </source>
</evidence>
<reference evidence="3 4" key="1">
    <citation type="submission" date="2017-06" db="EMBL/GenBank/DDBJ databases">
        <authorList>
            <person name="Kim H.J."/>
            <person name="Triplett B.A."/>
        </authorList>
    </citation>
    <scope>NUCLEOTIDE SEQUENCE [LARGE SCALE GENOMIC DNA]</scope>
    <source>
        <strain evidence="3 4">DSM 29339</strain>
    </source>
</reference>
<proteinExistence type="predicted"/>